<comment type="caution">
    <text evidence="3">The sequence shown here is derived from an EMBL/GenBank/DDBJ whole genome shotgun (WGS) entry which is preliminary data.</text>
</comment>
<organism evidence="3 4">
    <name type="scientific">Glacieibacterium arshaanense</name>
    <dbReference type="NCBI Taxonomy" id="2511025"/>
    <lineage>
        <taxon>Bacteria</taxon>
        <taxon>Pseudomonadati</taxon>
        <taxon>Pseudomonadota</taxon>
        <taxon>Alphaproteobacteria</taxon>
        <taxon>Sphingomonadales</taxon>
        <taxon>Sphingosinicellaceae</taxon>
        <taxon>Glacieibacterium</taxon>
    </lineage>
</organism>
<evidence type="ECO:0000256" key="2">
    <source>
        <dbReference type="ARBA" id="ARBA00022490"/>
    </source>
</evidence>
<dbReference type="PANTHER" id="PTHR15811:SF5">
    <property type="entry name" value="MTH938 DOMAIN-CONTAINING PROTEIN"/>
    <property type="match status" value="1"/>
</dbReference>
<evidence type="ECO:0000256" key="1">
    <source>
        <dbReference type="ARBA" id="ARBA00004496"/>
    </source>
</evidence>
<dbReference type="PANTHER" id="PTHR15811">
    <property type="entry name" value="MTH938 DOMAIN-CONTAINING PROTEIN"/>
    <property type="match status" value="1"/>
</dbReference>
<gene>
    <name evidence="3" type="ORF">EUV02_00610</name>
</gene>
<dbReference type="Gene3D" id="3.40.1230.10">
    <property type="entry name" value="MTH938-like"/>
    <property type="match status" value="1"/>
</dbReference>
<evidence type="ECO:0008006" key="5">
    <source>
        <dbReference type="Google" id="ProtNLM"/>
    </source>
</evidence>
<dbReference type="InterPro" id="IPR036748">
    <property type="entry name" value="MTH938-like_sf"/>
</dbReference>
<dbReference type="InterPro" id="IPR007523">
    <property type="entry name" value="NDUFAF3/AAMDC"/>
</dbReference>
<accession>A0A4Y9EPN1</accession>
<dbReference type="FunFam" id="3.40.1230.10:FF:000001">
    <property type="entry name" value="Adipogenesis-associated, Mth938 domain-containing"/>
    <property type="match status" value="1"/>
</dbReference>
<dbReference type="RefSeq" id="WP_135244301.1">
    <property type="nucleotide sequence ID" value="NZ_SIHO01000001.1"/>
</dbReference>
<evidence type="ECO:0000313" key="4">
    <source>
        <dbReference type="Proteomes" id="UP000297737"/>
    </source>
</evidence>
<dbReference type="OrthoDB" id="1493668at2"/>
<name>A0A4Y9EPN1_9SPHN</name>
<dbReference type="EMBL" id="SIHO01000001">
    <property type="protein sequence ID" value="TFU05577.1"/>
    <property type="molecule type" value="Genomic_DNA"/>
</dbReference>
<reference evidence="3 4" key="1">
    <citation type="submission" date="2019-02" db="EMBL/GenBank/DDBJ databases">
        <title>Polymorphobacter sp. isolated from the lake at the Tibet of China.</title>
        <authorList>
            <person name="Li A."/>
        </authorList>
    </citation>
    <scope>NUCLEOTIDE SEQUENCE [LARGE SCALE GENOMIC DNA]</scope>
    <source>
        <strain evidence="3 4">DJ1R-1</strain>
    </source>
</reference>
<dbReference type="Proteomes" id="UP000297737">
    <property type="component" value="Unassembled WGS sequence"/>
</dbReference>
<keyword evidence="4" id="KW-1185">Reference proteome</keyword>
<dbReference type="AlphaFoldDB" id="A0A4Y9EPN1"/>
<sequence>MRWKVWKPAPDPAVRGDKASPRITRLKWGDMKVDGLPAGTDFKLFPGGGRGWDWAETGTHHRPGIQPADVVELIDHGCTTIILTRGMELVLQTCPETLELLTARGIEVHVLETMAAAALYNRLAAAGVAVGGLFHSTC</sequence>
<dbReference type="SUPFAM" id="SSF64076">
    <property type="entry name" value="MTH938-like"/>
    <property type="match status" value="1"/>
</dbReference>
<evidence type="ECO:0000313" key="3">
    <source>
        <dbReference type="EMBL" id="TFU05577.1"/>
    </source>
</evidence>
<dbReference type="GO" id="GO:0005737">
    <property type="term" value="C:cytoplasm"/>
    <property type="evidence" value="ECO:0007669"/>
    <property type="project" value="UniProtKB-SubCell"/>
</dbReference>
<protein>
    <recommendedName>
        <fullName evidence="5">Mth938-like domain-containing protein</fullName>
    </recommendedName>
</protein>
<comment type="subcellular location">
    <subcellularLocation>
        <location evidence="1">Cytoplasm</location>
    </subcellularLocation>
</comment>
<proteinExistence type="predicted"/>
<keyword evidence="2" id="KW-0963">Cytoplasm</keyword>
<dbReference type="Pfam" id="PF04430">
    <property type="entry name" value="DUF498"/>
    <property type="match status" value="1"/>
</dbReference>